<dbReference type="RefSeq" id="WP_007077037.1">
    <property type="nucleotide sequence ID" value="NZ_CM001024.1"/>
</dbReference>
<evidence type="ECO:0000313" key="3">
    <source>
        <dbReference type="Proteomes" id="UP000003111"/>
    </source>
</evidence>
<dbReference type="HOGENOM" id="CLU_3246103_0_0_11"/>
<keyword evidence="1" id="KW-1133">Transmembrane helix</keyword>
<dbReference type="EMBL" id="ACLF03000006">
    <property type="protein sequence ID" value="EFQ82736.1"/>
    <property type="molecule type" value="Genomic_DNA"/>
</dbReference>
<keyword evidence="3" id="KW-1185">Reference proteome</keyword>
<keyword evidence="1" id="KW-0472">Membrane</keyword>
<feature type="transmembrane region" description="Helical" evidence="1">
    <location>
        <begin position="6"/>
        <end position="31"/>
    </location>
</feature>
<name>E2SE09_9ACTN</name>
<protein>
    <submittedName>
        <fullName evidence="2">Uncharacterized protein</fullName>
    </submittedName>
</protein>
<dbReference type="AlphaFoldDB" id="E2SE09"/>
<organism evidence="2 3">
    <name type="scientific">Aeromicrobium marinum DSM 15272</name>
    <dbReference type="NCBI Taxonomy" id="585531"/>
    <lineage>
        <taxon>Bacteria</taxon>
        <taxon>Bacillati</taxon>
        <taxon>Actinomycetota</taxon>
        <taxon>Actinomycetes</taxon>
        <taxon>Propionibacteriales</taxon>
        <taxon>Nocardioidaceae</taxon>
        <taxon>Aeromicrobium</taxon>
    </lineage>
</organism>
<gene>
    <name evidence="2" type="ORF">HMPREF0063_11945</name>
</gene>
<sequence length="42" mass="4485">MTRRMAAVGGIVVGLAWVNFVLAVLVGLLLAQAVLRIERVHA</sequence>
<keyword evidence="1" id="KW-0812">Transmembrane</keyword>
<evidence type="ECO:0000256" key="1">
    <source>
        <dbReference type="SAM" id="Phobius"/>
    </source>
</evidence>
<reference evidence="2" key="1">
    <citation type="submission" date="2010-08" db="EMBL/GenBank/DDBJ databases">
        <authorList>
            <person name="Muzny D."/>
            <person name="Qin X."/>
            <person name="Buhay C."/>
            <person name="Dugan-Rocha S."/>
            <person name="Ding Y."/>
            <person name="Chen G."/>
            <person name="Hawes A."/>
            <person name="Holder M."/>
            <person name="Jhangiani S."/>
            <person name="Johnson A."/>
            <person name="Khan Z."/>
            <person name="Li Z."/>
            <person name="Liu W."/>
            <person name="Liu X."/>
            <person name="Perez L."/>
            <person name="Shen H."/>
            <person name="Wang Q."/>
            <person name="Watt J."/>
            <person name="Xi L."/>
            <person name="Xin Y."/>
            <person name="Zhou J."/>
            <person name="Deng J."/>
            <person name="Jiang H."/>
            <person name="Liu Y."/>
            <person name="Qu J."/>
            <person name="Song X.-Z."/>
            <person name="Zhang L."/>
            <person name="Villasana D."/>
            <person name="Johnson A."/>
            <person name="Liu J."/>
            <person name="Liyanage D."/>
            <person name="Lorensuhewa L."/>
            <person name="Robinson T."/>
            <person name="Song A."/>
            <person name="Song B.-B."/>
            <person name="Dinh H."/>
            <person name="Thornton R."/>
            <person name="Coyle M."/>
            <person name="Francisco L."/>
            <person name="Jackson L."/>
            <person name="Javaid M."/>
            <person name="Korchina V."/>
            <person name="Kovar C."/>
            <person name="Mata R."/>
            <person name="Mathew T."/>
            <person name="Ngo R."/>
            <person name="Nguyen L."/>
            <person name="Nguyen N."/>
            <person name="Okwuonu G."/>
            <person name="Ongeri F."/>
            <person name="Pham C."/>
            <person name="Simmons D."/>
            <person name="Wilczek-Boney K."/>
            <person name="Hale W."/>
            <person name="Jakkamsetti A."/>
            <person name="Pham P."/>
            <person name="Ruth R."/>
            <person name="San Lucas F."/>
            <person name="Warren J."/>
            <person name="Zhang J."/>
            <person name="Zhao Z."/>
            <person name="Zhou C."/>
            <person name="Zhu D."/>
            <person name="Lee S."/>
            <person name="Bess C."/>
            <person name="Blankenburg K."/>
            <person name="Forbes L."/>
            <person name="Fu Q."/>
            <person name="Gubbala S."/>
            <person name="Hirani K."/>
            <person name="Jayaseelan J.C."/>
            <person name="Lara F."/>
            <person name="Munidasa M."/>
            <person name="Palculict T."/>
            <person name="Patil S."/>
            <person name="Pu L.-L."/>
            <person name="Saada N."/>
            <person name="Tang L."/>
            <person name="Weissenberger G."/>
            <person name="Zhu Y."/>
            <person name="Hemphill L."/>
            <person name="Shang Y."/>
            <person name="Youmans B."/>
            <person name="Ayvaz T."/>
            <person name="Ross M."/>
            <person name="Santibanez J."/>
            <person name="Aqrawi P."/>
            <person name="Gross S."/>
            <person name="Joshi V."/>
            <person name="Fowler G."/>
            <person name="Nazareth L."/>
            <person name="Reid J."/>
            <person name="Worley K."/>
            <person name="Petrosino J."/>
            <person name="Highlander S."/>
            <person name="Gibbs R."/>
        </authorList>
    </citation>
    <scope>NUCLEOTIDE SEQUENCE [LARGE SCALE GENOMIC DNA]</scope>
    <source>
        <strain evidence="2">DSM 15272</strain>
    </source>
</reference>
<dbReference type="Proteomes" id="UP000003111">
    <property type="component" value="Unassembled WGS sequence"/>
</dbReference>
<dbReference type="STRING" id="585531.HMPREF0063_11945"/>
<evidence type="ECO:0000313" key="2">
    <source>
        <dbReference type="EMBL" id="EFQ82736.1"/>
    </source>
</evidence>
<accession>E2SE09</accession>
<proteinExistence type="predicted"/>
<comment type="caution">
    <text evidence="2">The sequence shown here is derived from an EMBL/GenBank/DDBJ whole genome shotgun (WGS) entry which is preliminary data.</text>
</comment>